<name>A0A430AGL0_9ENTE</name>
<organism evidence="1 2">
    <name type="scientific">Vagococcus entomophilus</name>
    <dbReference type="NCBI Taxonomy" id="1160095"/>
    <lineage>
        <taxon>Bacteria</taxon>
        <taxon>Bacillati</taxon>
        <taxon>Bacillota</taxon>
        <taxon>Bacilli</taxon>
        <taxon>Lactobacillales</taxon>
        <taxon>Enterococcaceae</taxon>
        <taxon>Vagococcus</taxon>
    </lineage>
</organism>
<dbReference type="RefSeq" id="WP_126824399.1">
    <property type="nucleotide sequence ID" value="NZ_JBHLWU010000002.1"/>
</dbReference>
<comment type="caution">
    <text evidence="1">The sequence shown here is derived from an EMBL/GenBank/DDBJ whole genome shotgun (WGS) entry which is preliminary data.</text>
</comment>
<dbReference type="OrthoDB" id="1646015at2"/>
<protein>
    <recommendedName>
        <fullName evidence="3">Post-transcriptional regulator</fullName>
    </recommendedName>
</protein>
<sequence>MPGKATKTEIVLLGWCIRRKYREFLKAGYTTITKEALWEYVTCFLWKREKPTRFLDKKQQILHMTANDFFDYQQIKAQVEDSRHFDWKNIEDLF</sequence>
<dbReference type="Proteomes" id="UP000288669">
    <property type="component" value="Unassembled WGS sequence"/>
</dbReference>
<reference evidence="1 2" key="1">
    <citation type="submission" date="2017-05" db="EMBL/GenBank/DDBJ databases">
        <title>Vagococcus spp. assemblies.</title>
        <authorList>
            <person name="Gulvik C.A."/>
        </authorList>
    </citation>
    <scope>NUCLEOTIDE SEQUENCE [LARGE SCALE GENOMIC DNA]</scope>
    <source>
        <strain evidence="1 2">DSM 24756</strain>
    </source>
</reference>
<dbReference type="InterPro" id="IPR025716">
    <property type="entry name" value="Post-transcriptional_regulator"/>
</dbReference>
<accession>A0A430AGL0</accession>
<dbReference type="Pfam" id="PF13797">
    <property type="entry name" value="Post_transc_reg"/>
    <property type="match status" value="1"/>
</dbReference>
<dbReference type="EMBL" id="NGJZ01000002">
    <property type="protein sequence ID" value="RSU07040.1"/>
    <property type="molecule type" value="Genomic_DNA"/>
</dbReference>
<keyword evidence="2" id="KW-1185">Reference proteome</keyword>
<evidence type="ECO:0000313" key="2">
    <source>
        <dbReference type="Proteomes" id="UP000288669"/>
    </source>
</evidence>
<evidence type="ECO:0008006" key="3">
    <source>
        <dbReference type="Google" id="ProtNLM"/>
    </source>
</evidence>
<dbReference type="AlphaFoldDB" id="A0A430AGL0"/>
<proteinExistence type="predicted"/>
<evidence type="ECO:0000313" key="1">
    <source>
        <dbReference type="EMBL" id="RSU07040.1"/>
    </source>
</evidence>
<gene>
    <name evidence="1" type="ORF">CBF30_07215</name>
</gene>